<gene>
    <name evidence="2" type="ORF">pv_382</name>
</gene>
<feature type="compositionally biased region" description="Low complexity" evidence="1">
    <location>
        <begin position="1"/>
        <end position="20"/>
    </location>
</feature>
<dbReference type="EMBL" id="KF740664">
    <property type="protein sequence ID" value="AHH01948.1"/>
    <property type="molecule type" value="Genomic_DNA"/>
</dbReference>
<dbReference type="RefSeq" id="YP_009001283.1">
    <property type="nucleotide sequence ID" value="NC_023423.1"/>
</dbReference>
<feature type="compositionally biased region" description="Low complexity" evidence="1">
    <location>
        <begin position="356"/>
        <end position="375"/>
    </location>
</feature>
<dbReference type="Proteomes" id="UP000202176">
    <property type="component" value="Segment"/>
</dbReference>
<evidence type="ECO:0000256" key="1">
    <source>
        <dbReference type="SAM" id="MobiDB-lite"/>
    </source>
</evidence>
<evidence type="ECO:0000313" key="3">
    <source>
        <dbReference type="Proteomes" id="UP000202176"/>
    </source>
</evidence>
<name>W5S599_9VIRU</name>
<feature type="compositionally biased region" description="Low complexity" evidence="1">
    <location>
        <begin position="224"/>
        <end position="238"/>
    </location>
</feature>
<protein>
    <submittedName>
        <fullName evidence="2">Uncharacterized protein</fullName>
    </submittedName>
</protein>
<feature type="region of interest" description="Disordered" evidence="1">
    <location>
        <begin position="178"/>
        <end position="198"/>
    </location>
</feature>
<reference evidence="2 3" key="1">
    <citation type="journal article" date="2014" name="Proc. Natl. Acad. Sci. U.S.A.">
        <title>Thirty-thousand-year-old distant relative of giant icosahedral DNA viruses with a pandoravirus morphology.</title>
        <authorList>
            <person name="Legendre M."/>
            <person name="Bartoli J."/>
            <person name="Shmakova L."/>
            <person name="Jeudy S."/>
            <person name="Labadie K."/>
            <person name="Adrait A."/>
            <person name="Lescot M."/>
            <person name="Poirot O."/>
            <person name="Bertaux L."/>
            <person name="Bruley C."/>
            <person name="Coute Y."/>
            <person name="Rivkina E."/>
            <person name="Abergel C."/>
            <person name="Claverie J.M."/>
        </authorList>
    </citation>
    <scope>NUCLEOTIDE SEQUENCE [LARGE SCALE GENOMIC DNA]</scope>
    <source>
        <strain evidence="2">P1084-T</strain>
    </source>
</reference>
<feature type="compositionally biased region" description="Polar residues" evidence="1">
    <location>
        <begin position="32"/>
        <end position="52"/>
    </location>
</feature>
<feature type="region of interest" description="Disordered" evidence="1">
    <location>
        <begin position="211"/>
        <end position="258"/>
    </location>
</feature>
<feature type="region of interest" description="Disordered" evidence="1">
    <location>
        <begin position="1"/>
        <end position="78"/>
    </location>
</feature>
<accession>W5S599</accession>
<dbReference type="GeneID" id="18266409"/>
<evidence type="ECO:0000313" key="2">
    <source>
        <dbReference type="EMBL" id="AHH01948.1"/>
    </source>
</evidence>
<feature type="region of interest" description="Disordered" evidence="1">
    <location>
        <begin position="356"/>
        <end position="412"/>
    </location>
</feature>
<dbReference type="KEGG" id="vg:18266409"/>
<organism evidence="2 3">
    <name type="scientific">Pithovirus sibericum</name>
    <dbReference type="NCBI Taxonomy" id="1450746"/>
    <lineage>
        <taxon>Viruses</taxon>
        <taxon>Pithoviruses</taxon>
        <taxon>Orthopithovirinae</taxon>
        <taxon>Alphapithovirus</taxon>
        <taxon>Alphapithovirus sibericum</taxon>
    </lineage>
</organism>
<keyword evidence="3" id="KW-1185">Reference proteome</keyword>
<feature type="region of interest" description="Disordered" evidence="1">
    <location>
        <begin position="115"/>
        <end position="139"/>
    </location>
</feature>
<sequence length="412" mass="42435">MASQLSPRSFSSSDVPGSPSAVTGNPPPYFYSASSPRPQYSQNPSQLNQNVWNGGLGISPSQAVGLSPVATPSPPPLTYGELTANQVLTPQQPRSASQVMMQPNLTIVPRLASFPSSPRAPTSPRAVPTPLTPITSTPSSYSGVGSVQVISSPSPQTFPLLAAPTRPITQPDTRSFLYSEENTGFPGGRQSVSANSVPSYNLKGSGNYPIGIPSGRNEDLLPRSSASLAGSYTSPSSGSPGGGNGQYDPNRGSVATDTIGWRSSYDGRRTLPSNGLNGSSSLDTLQGLVFGGDGSSFVVSNKAAPLISGNRQIPVSYGNGQGYAQIQEIAQSPPSSLPSSDRRLFAYSNLFGSGNLSGNTGTSSSGTNSGYGSTSPGRSPNDITSVARAVGTDRQLSPQSLEFGPGGYYQNS</sequence>
<proteinExistence type="predicted"/>